<dbReference type="Gene3D" id="3.40.50.360">
    <property type="match status" value="1"/>
</dbReference>
<keyword evidence="1" id="KW-0285">Flavoprotein</keyword>
<dbReference type="AlphaFoldDB" id="A0A9D1X721"/>
<dbReference type="SUPFAM" id="SSF52218">
    <property type="entry name" value="Flavoproteins"/>
    <property type="match status" value="1"/>
</dbReference>
<accession>A0A9D1X721</accession>
<evidence type="ECO:0000256" key="1">
    <source>
        <dbReference type="ARBA" id="ARBA00022630"/>
    </source>
</evidence>
<dbReference type="Pfam" id="PF03358">
    <property type="entry name" value="FMN_red"/>
    <property type="match status" value="1"/>
</dbReference>
<name>A0A9D1X721_9BACT</name>
<dbReference type="InterPro" id="IPR029039">
    <property type="entry name" value="Flavoprotein-like_sf"/>
</dbReference>
<organism evidence="5 6">
    <name type="scientific">Candidatus Parabacteroides intestinipullorum</name>
    <dbReference type="NCBI Taxonomy" id="2838723"/>
    <lineage>
        <taxon>Bacteria</taxon>
        <taxon>Pseudomonadati</taxon>
        <taxon>Bacteroidota</taxon>
        <taxon>Bacteroidia</taxon>
        <taxon>Bacteroidales</taxon>
        <taxon>Tannerellaceae</taxon>
        <taxon>Parabacteroides</taxon>
    </lineage>
</organism>
<evidence type="ECO:0000313" key="6">
    <source>
        <dbReference type="Proteomes" id="UP000886740"/>
    </source>
</evidence>
<feature type="domain" description="NADPH-dependent FMN reductase-like" evidence="4">
    <location>
        <begin position="36"/>
        <end position="184"/>
    </location>
</feature>
<dbReference type="EMBL" id="DXEL01000023">
    <property type="protein sequence ID" value="HIX73909.1"/>
    <property type="molecule type" value="Genomic_DNA"/>
</dbReference>
<keyword evidence="3" id="KW-0732">Signal</keyword>
<reference evidence="5" key="2">
    <citation type="submission" date="2021-04" db="EMBL/GenBank/DDBJ databases">
        <authorList>
            <person name="Gilroy R."/>
        </authorList>
    </citation>
    <scope>NUCLEOTIDE SEQUENCE</scope>
    <source>
        <strain evidence="5">ChiGjej6B6-14162</strain>
    </source>
</reference>
<evidence type="ECO:0000313" key="5">
    <source>
        <dbReference type="EMBL" id="HIX73909.1"/>
    </source>
</evidence>
<comment type="caution">
    <text evidence="5">The sequence shown here is derived from an EMBL/GenBank/DDBJ whole genome shotgun (WGS) entry which is preliminary data.</text>
</comment>
<protein>
    <submittedName>
        <fullName evidence="5">NAD(P)H-dependent oxidoreductase</fullName>
    </submittedName>
</protein>
<proteinExistence type="predicted"/>
<dbReference type="InterPro" id="IPR005025">
    <property type="entry name" value="FMN_Rdtase-like_dom"/>
</dbReference>
<dbReference type="Proteomes" id="UP000886740">
    <property type="component" value="Unassembled WGS sequence"/>
</dbReference>
<dbReference type="PANTHER" id="PTHR43278:SF2">
    <property type="entry name" value="IRON-SULFUR FLAVOPROTEIN"/>
    <property type="match status" value="1"/>
</dbReference>
<evidence type="ECO:0000256" key="2">
    <source>
        <dbReference type="ARBA" id="ARBA00022643"/>
    </source>
</evidence>
<dbReference type="GO" id="GO:0016491">
    <property type="term" value="F:oxidoreductase activity"/>
    <property type="evidence" value="ECO:0007669"/>
    <property type="project" value="InterPro"/>
</dbReference>
<sequence length="212" mass="23466">MNRRDFLKCSTSAAATVLLSSVATADELFTKNEDKMKIVVLTGSPRRNGNTNYLADRFIAGAEEKGHEVFRFDCAAHKVNGCMACNRCGMDGDCVLKDDFSIVRPHLLEADMVVFVTPMYYFGFSAQIKSVIDRFYAINGRIKGAPKKTAFLMAYANSSYKDAEAMRVHYATLADYLGWKDMGSVIAPGVWTAGSIRNTKYGEEAYQLGKSL</sequence>
<dbReference type="InterPro" id="IPR051796">
    <property type="entry name" value="ISF_SsuE-like"/>
</dbReference>
<evidence type="ECO:0000259" key="4">
    <source>
        <dbReference type="Pfam" id="PF03358"/>
    </source>
</evidence>
<keyword evidence="2" id="KW-0288">FMN</keyword>
<dbReference type="PANTHER" id="PTHR43278">
    <property type="entry name" value="NAD(P)H-DEPENDENT FMN-CONTAINING OXIDOREDUCTASE YWQN-RELATED"/>
    <property type="match status" value="1"/>
</dbReference>
<reference evidence="5" key="1">
    <citation type="journal article" date="2021" name="PeerJ">
        <title>Extensive microbial diversity within the chicken gut microbiome revealed by metagenomics and culture.</title>
        <authorList>
            <person name="Gilroy R."/>
            <person name="Ravi A."/>
            <person name="Getino M."/>
            <person name="Pursley I."/>
            <person name="Horton D.L."/>
            <person name="Alikhan N.F."/>
            <person name="Baker D."/>
            <person name="Gharbi K."/>
            <person name="Hall N."/>
            <person name="Watson M."/>
            <person name="Adriaenssens E.M."/>
            <person name="Foster-Nyarko E."/>
            <person name="Jarju S."/>
            <person name="Secka A."/>
            <person name="Antonio M."/>
            <person name="Oren A."/>
            <person name="Chaudhuri R.R."/>
            <person name="La Ragione R."/>
            <person name="Hildebrand F."/>
            <person name="Pallen M.J."/>
        </authorList>
    </citation>
    <scope>NUCLEOTIDE SEQUENCE</scope>
    <source>
        <strain evidence="5">ChiGjej6B6-14162</strain>
    </source>
</reference>
<gene>
    <name evidence="5" type="ORF">H9977_02535</name>
</gene>
<dbReference type="InterPro" id="IPR006311">
    <property type="entry name" value="TAT_signal"/>
</dbReference>
<dbReference type="PROSITE" id="PS51318">
    <property type="entry name" value="TAT"/>
    <property type="match status" value="1"/>
</dbReference>
<feature type="signal peptide" evidence="3">
    <location>
        <begin position="1"/>
        <end position="25"/>
    </location>
</feature>
<feature type="chain" id="PRO_5038452502" evidence="3">
    <location>
        <begin position="26"/>
        <end position="212"/>
    </location>
</feature>
<evidence type="ECO:0000256" key="3">
    <source>
        <dbReference type="SAM" id="SignalP"/>
    </source>
</evidence>